<dbReference type="InterPro" id="IPR036396">
    <property type="entry name" value="Cyt_P450_sf"/>
</dbReference>
<dbReference type="PANTHER" id="PTHR24305">
    <property type="entry name" value="CYTOCHROME P450"/>
    <property type="match status" value="1"/>
</dbReference>
<dbReference type="KEGG" id="pno:SNOG_04866"/>
<dbReference type="Pfam" id="PF00067">
    <property type="entry name" value="p450"/>
    <property type="match status" value="1"/>
</dbReference>
<dbReference type="AlphaFoldDB" id="A0A7U2FB97"/>
<organism evidence="7 8">
    <name type="scientific">Phaeosphaeria nodorum (strain SN15 / ATCC MYA-4574 / FGSC 10173)</name>
    <name type="common">Glume blotch fungus</name>
    <name type="synonym">Parastagonospora nodorum</name>
    <dbReference type="NCBI Taxonomy" id="321614"/>
    <lineage>
        <taxon>Eukaryota</taxon>
        <taxon>Fungi</taxon>
        <taxon>Dikarya</taxon>
        <taxon>Ascomycota</taxon>
        <taxon>Pezizomycotina</taxon>
        <taxon>Dothideomycetes</taxon>
        <taxon>Pleosporomycetidae</taxon>
        <taxon>Pleosporales</taxon>
        <taxon>Pleosporineae</taxon>
        <taxon>Phaeosphaeriaceae</taxon>
        <taxon>Parastagonospora</taxon>
    </lineage>
</organism>
<evidence type="ECO:0000313" key="7">
    <source>
        <dbReference type="EMBL" id="QRD01888.1"/>
    </source>
</evidence>
<dbReference type="PRINTS" id="PR00463">
    <property type="entry name" value="EP450I"/>
</dbReference>
<dbReference type="GO" id="GO:0020037">
    <property type="term" value="F:heme binding"/>
    <property type="evidence" value="ECO:0007669"/>
    <property type="project" value="InterPro"/>
</dbReference>
<dbReference type="CDD" id="cd11070">
    <property type="entry name" value="CYP56-like"/>
    <property type="match status" value="1"/>
</dbReference>
<evidence type="ECO:0000256" key="2">
    <source>
        <dbReference type="ARBA" id="ARBA00010617"/>
    </source>
</evidence>
<name>A0A7U2FB97_PHANO</name>
<dbReference type="PROSITE" id="PS00086">
    <property type="entry name" value="CYTOCHROME_P450"/>
    <property type="match status" value="1"/>
</dbReference>
<keyword evidence="6" id="KW-0560">Oxidoreductase</keyword>
<comment type="similarity">
    <text evidence="2 6">Belongs to the cytochrome P450 family.</text>
</comment>
<dbReference type="InterPro" id="IPR050121">
    <property type="entry name" value="Cytochrome_P450_monoxygenase"/>
</dbReference>
<dbReference type="InterPro" id="IPR017972">
    <property type="entry name" value="Cyt_P450_CS"/>
</dbReference>
<protein>
    <submittedName>
        <fullName evidence="7">Phomenoic acid biosynthesis cluster cytochrome P450 monooxygenase</fullName>
    </submittedName>
</protein>
<gene>
    <name evidence="7" type="ORF">JI435_048660</name>
</gene>
<dbReference type="PANTHER" id="PTHR24305:SF166">
    <property type="entry name" value="CYTOCHROME P450 12A4, MITOCHONDRIAL-RELATED"/>
    <property type="match status" value="1"/>
</dbReference>
<dbReference type="RefSeq" id="XP_001795279.1">
    <property type="nucleotide sequence ID" value="XM_001795227.1"/>
</dbReference>
<dbReference type="VEuPathDB" id="FungiDB:JI435_048660"/>
<evidence type="ECO:0000256" key="5">
    <source>
        <dbReference type="PIRSR" id="PIRSR602401-1"/>
    </source>
</evidence>
<keyword evidence="3 5" id="KW-0479">Metal-binding</keyword>
<dbReference type="InterPro" id="IPR002401">
    <property type="entry name" value="Cyt_P450_E_grp-I"/>
</dbReference>
<dbReference type="GO" id="GO:0004497">
    <property type="term" value="F:monooxygenase activity"/>
    <property type="evidence" value="ECO:0007669"/>
    <property type="project" value="UniProtKB-KW"/>
</dbReference>
<dbReference type="Proteomes" id="UP000663193">
    <property type="component" value="Chromosome 13"/>
</dbReference>
<dbReference type="Gene3D" id="1.10.630.10">
    <property type="entry name" value="Cytochrome P450"/>
    <property type="match status" value="1"/>
</dbReference>
<dbReference type="GO" id="GO:0005506">
    <property type="term" value="F:iron ion binding"/>
    <property type="evidence" value="ECO:0007669"/>
    <property type="project" value="InterPro"/>
</dbReference>
<sequence>MSFVLLFVTLCSLVVLREALRWLRMLANARSIGLPVVFVPIDQTNFLWILFASRNRFRLQRLLPSWLWKHISITIPGWELFEPSNPHQRTLAYRADARDASFTLVGLRSYEFWTADPQISHEILRRVHDFEQPRELEFLLAKFGPNVLTSNGVQWARHRKIVAKVINERISKAVFEKSIYYSQTLLHDLLPVSPNKKSSIETTMLFDRLTQVSFSILIGVGIGDKFPWYDEEKHEPQFPYQMAYKDALLTYVNNAFGLAILPPLLLNYWPSWAPGHKKMRKVGRSMTEFRMRNQALIDQEQSRIATGQSSASSNPDFIALLVQASQNGNEPQQTLSGDEMISNLFAFTAGGFKTIAGALDFAVVLLARFSLWQDWLIEEVDNLIPAHGDGMGTLDYTTIYPEAVRTLAFVMETERLYGSASRLFRVASGPQIVQTSSETTVRLPAKTRVHVNVVALHHLPSWKDINHQSDPDRFKPSTCIPDEDLFRPSRWINPPGSATIHFHPPKGTFVPWSQGPRICPGQKMAQVEITTLILCLLRRHRIQPTRLEGEAHQDAERRLDAKLRNVQWAGIVSLEKDPDLSFKVSQRR</sequence>
<proteinExistence type="inferred from homology"/>
<evidence type="ECO:0000256" key="4">
    <source>
        <dbReference type="ARBA" id="ARBA00023004"/>
    </source>
</evidence>
<dbReference type="PRINTS" id="PR00385">
    <property type="entry name" value="P450"/>
</dbReference>
<dbReference type="OrthoDB" id="1470350at2759"/>
<keyword evidence="6 7" id="KW-0503">Monooxygenase</keyword>
<dbReference type="GO" id="GO:0016705">
    <property type="term" value="F:oxidoreductase activity, acting on paired donors, with incorporation or reduction of molecular oxygen"/>
    <property type="evidence" value="ECO:0007669"/>
    <property type="project" value="InterPro"/>
</dbReference>
<dbReference type="EMBL" id="CP069035">
    <property type="protein sequence ID" value="QRD01888.1"/>
    <property type="molecule type" value="Genomic_DNA"/>
</dbReference>
<keyword evidence="4 5" id="KW-0408">Iron</keyword>
<feature type="binding site" description="axial binding residue" evidence="5">
    <location>
        <position position="519"/>
    </location>
    <ligand>
        <name>heme</name>
        <dbReference type="ChEBI" id="CHEBI:30413"/>
    </ligand>
    <ligandPart>
        <name>Fe</name>
        <dbReference type="ChEBI" id="CHEBI:18248"/>
    </ligandPart>
</feature>
<dbReference type="OMA" id="WQEWLFE"/>
<dbReference type="SUPFAM" id="SSF48264">
    <property type="entry name" value="Cytochrome P450"/>
    <property type="match status" value="1"/>
</dbReference>
<comment type="cofactor">
    <cofactor evidence="1 5">
        <name>heme</name>
        <dbReference type="ChEBI" id="CHEBI:30413"/>
    </cofactor>
</comment>
<keyword evidence="5 6" id="KW-0349">Heme</keyword>
<keyword evidence="8" id="KW-1185">Reference proteome</keyword>
<dbReference type="InterPro" id="IPR001128">
    <property type="entry name" value="Cyt_P450"/>
</dbReference>
<evidence type="ECO:0000256" key="6">
    <source>
        <dbReference type="RuleBase" id="RU000461"/>
    </source>
</evidence>
<evidence type="ECO:0000256" key="3">
    <source>
        <dbReference type="ARBA" id="ARBA00022723"/>
    </source>
</evidence>
<evidence type="ECO:0000313" key="8">
    <source>
        <dbReference type="Proteomes" id="UP000663193"/>
    </source>
</evidence>
<accession>A0A7U2FB97</accession>
<evidence type="ECO:0000256" key="1">
    <source>
        <dbReference type="ARBA" id="ARBA00001971"/>
    </source>
</evidence>
<reference evidence="8" key="1">
    <citation type="journal article" date="2021" name="BMC Genomics">
        <title>Chromosome-level genome assembly and manually-curated proteome of model necrotroph Parastagonospora nodorum Sn15 reveals a genome-wide trove of candidate effector homologs, and redundancy of virulence-related functions within an accessory chromosome.</title>
        <authorList>
            <person name="Bertazzoni S."/>
            <person name="Jones D.A.B."/>
            <person name="Phan H.T."/>
            <person name="Tan K.-C."/>
            <person name="Hane J.K."/>
        </authorList>
    </citation>
    <scope>NUCLEOTIDE SEQUENCE [LARGE SCALE GENOMIC DNA]</scope>
    <source>
        <strain evidence="8">SN15 / ATCC MYA-4574 / FGSC 10173)</strain>
    </source>
</reference>